<feature type="compositionally biased region" description="Polar residues" evidence="1">
    <location>
        <begin position="584"/>
        <end position="594"/>
    </location>
</feature>
<proteinExistence type="predicted"/>
<evidence type="ECO:0000256" key="1">
    <source>
        <dbReference type="SAM" id="MobiDB-lite"/>
    </source>
</evidence>
<dbReference type="InterPro" id="IPR036047">
    <property type="entry name" value="F-box-like_dom_sf"/>
</dbReference>
<dbReference type="InterPro" id="IPR002575">
    <property type="entry name" value="Aminoglycoside_PTrfase"/>
</dbReference>
<reference evidence="3" key="1">
    <citation type="journal article" date="2023" name="Mol. Phylogenet. Evol.">
        <title>Genome-scale phylogeny and comparative genomics of the fungal order Sordariales.</title>
        <authorList>
            <person name="Hensen N."/>
            <person name="Bonometti L."/>
            <person name="Westerberg I."/>
            <person name="Brannstrom I.O."/>
            <person name="Guillou S."/>
            <person name="Cros-Aarteil S."/>
            <person name="Calhoun S."/>
            <person name="Haridas S."/>
            <person name="Kuo A."/>
            <person name="Mondo S."/>
            <person name="Pangilinan J."/>
            <person name="Riley R."/>
            <person name="LaButti K."/>
            <person name="Andreopoulos B."/>
            <person name="Lipzen A."/>
            <person name="Chen C."/>
            <person name="Yan M."/>
            <person name="Daum C."/>
            <person name="Ng V."/>
            <person name="Clum A."/>
            <person name="Steindorff A."/>
            <person name="Ohm R.A."/>
            <person name="Martin F."/>
            <person name="Silar P."/>
            <person name="Natvig D.O."/>
            <person name="Lalanne C."/>
            <person name="Gautier V."/>
            <person name="Ament-Velasquez S.L."/>
            <person name="Kruys A."/>
            <person name="Hutchinson M.I."/>
            <person name="Powell A.J."/>
            <person name="Barry K."/>
            <person name="Miller A.N."/>
            <person name="Grigoriev I.V."/>
            <person name="Debuchy R."/>
            <person name="Gladieux P."/>
            <person name="Hiltunen Thoren M."/>
            <person name="Johannesson H."/>
        </authorList>
    </citation>
    <scope>NUCLEOTIDE SEQUENCE</scope>
    <source>
        <strain evidence="3">SMH4131-1</strain>
    </source>
</reference>
<dbReference type="EMBL" id="JAUEPO010000002">
    <property type="protein sequence ID" value="KAK3332035.1"/>
    <property type="molecule type" value="Genomic_DNA"/>
</dbReference>
<evidence type="ECO:0000259" key="2">
    <source>
        <dbReference type="PROSITE" id="PS50181"/>
    </source>
</evidence>
<dbReference type="SUPFAM" id="SSF56112">
    <property type="entry name" value="Protein kinase-like (PK-like)"/>
    <property type="match status" value="1"/>
</dbReference>
<keyword evidence="4" id="KW-1185">Reference proteome</keyword>
<dbReference type="Pfam" id="PF12937">
    <property type="entry name" value="F-box-like"/>
    <property type="match status" value="1"/>
</dbReference>
<sequence length="1024" mass="113992">MPIPGPISTNAVEPRNILEIVNALHRGGLGASFAFGTAARPFSGKQCLVYVVTFPDETTWSIRVPVHSAHAGRDAVCGSVEHEVFILRSLELGGFPWSPKLVAYDATFQNLIRFPYIISSWVPGVPLKWDDDTPARREDRDKIISQVARVIVDLAEVSQAPDRKIGRVLKVQAPNIDLRSCFLQRALVAEVFKAPEEPTTTLISHEDLDPSNIIVDSEFNVKGIIDWGSARALPAQLAIALPRFLAIEMWSLSKEENDGAVSSRSLSRARQISLSLSDPNVDWKRLLFESVFSKGTHIWMAKRSWLLGGVERSSCDWSHGLERLVEMQLGSHVKSFLRLIDLKDAQYQRCLSVMKPKKLWKKIPAYCTLADLPDDVLLLILASLDSARDLSALALSCHRLNHLVATEGWRVFVRSRFPSLAVPIPSSGSVGWRNLAESLTWQSRCWDKRALQFNALLPRPGPGREHQRRREAPFQPVIDAHYDPETQQEIVVWGAGENIVARYRDRKVGDQAAKTSWYRSDGKDHGFTAGYDDVRAISIVKDHHKSGQAILAGRDNGELALLSAEPDRFGQRLTQFRPAPAIEQDSTNGSPGRSRTQDRQETINSLDVLYNGSQSLIAAATKTSVMVYQLPEDDASEAAPLATLDLRRKVFESKSTQLCHAKWMGQGGVVALALKGCKDPLRYLSISPSGEWTQHAAFTNVDIEKQFNIGYGNICPSSLQPVQPHAGSKGGTNLLLSAWRDGTCRLQDLRTASPFDAVYQDNVDPWADMETLMTYGMERFIGGGMNGAAIKIFDFRWTKDYYHTTGLPCMDRVPFSQPPQPFLKAPQVDGSAGRARCNHLLGLPCRWHDLSRHIYYRPNASFFLTKALPHRYSSSGIWSLAKPSDISPNFYIGITGGIIEASLEPFGDEKPSRTMDNDDLNSVFNGLHISNGAVSSATTEYTSVSSPESARPSEYAGYDARPLGASMMETGDGYAFRQNDRAIRFPYLWQPRARGEKANSCDPLMSHHRLDSQYQFPEDYLPEV</sequence>
<dbReference type="InterPro" id="IPR011009">
    <property type="entry name" value="Kinase-like_dom_sf"/>
</dbReference>
<evidence type="ECO:0000313" key="4">
    <source>
        <dbReference type="Proteomes" id="UP001286456"/>
    </source>
</evidence>
<dbReference type="InterPro" id="IPR051678">
    <property type="entry name" value="AGP_Transferase"/>
</dbReference>
<evidence type="ECO:0000313" key="3">
    <source>
        <dbReference type="EMBL" id="KAK3332035.1"/>
    </source>
</evidence>
<dbReference type="Pfam" id="PF01636">
    <property type="entry name" value="APH"/>
    <property type="match status" value="1"/>
</dbReference>
<dbReference type="PROSITE" id="PS50181">
    <property type="entry name" value="FBOX"/>
    <property type="match status" value="1"/>
</dbReference>
<dbReference type="PANTHER" id="PTHR21310:SF37">
    <property type="entry name" value="AMINOGLYCOSIDE PHOSPHOTRANSFERASE DOMAIN-CONTAINING PROTEIN"/>
    <property type="match status" value="1"/>
</dbReference>
<dbReference type="InterPro" id="IPR036322">
    <property type="entry name" value="WD40_repeat_dom_sf"/>
</dbReference>
<gene>
    <name evidence="3" type="ORF">B0T19DRAFT_397839</name>
</gene>
<feature type="domain" description="F-box" evidence="2">
    <location>
        <begin position="366"/>
        <end position="412"/>
    </location>
</feature>
<dbReference type="SUPFAM" id="SSF81383">
    <property type="entry name" value="F-box domain"/>
    <property type="match status" value="1"/>
</dbReference>
<protein>
    <recommendedName>
        <fullName evidence="2">F-box domain-containing protein</fullName>
    </recommendedName>
</protein>
<accession>A0AAE0IW47</accession>
<organism evidence="3 4">
    <name type="scientific">Cercophora scortea</name>
    <dbReference type="NCBI Taxonomy" id="314031"/>
    <lineage>
        <taxon>Eukaryota</taxon>
        <taxon>Fungi</taxon>
        <taxon>Dikarya</taxon>
        <taxon>Ascomycota</taxon>
        <taxon>Pezizomycotina</taxon>
        <taxon>Sordariomycetes</taxon>
        <taxon>Sordariomycetidae</taxon>
        <taxon>Sordariales</taxon>
        <taxon>Lasiosphaeriaceae</taxon>
        <taxon>Cercophora</taxon>
    </lineage>
</organism>
<reference evidence="3" key="2">
    <citation type="submission" date="2023-06" db="EMBL/GenBank/DDBJ databases">
        <authorList>
            <consortium name="Lawrence Berkeley National Laboratory"/>
            <person name="Haridas S."/>
            <person name="Hensen N."/>
            <person name="Bonometti L."/>
            <person name="Westerberg I."/>
            <person name="Brannstrom I.O."/>
            <person name="Guillou S."/>
            <person name="Cros-Aarteil S."/>
            <person name="Calhoun S."/>
            <person name="Kuo A."/>
            <person name="Mondo S."/>
            <person name="Pangilinan J."/>
            <person name="Riley R."/>
            <person name="Labutti K."/>
            <person name="Andreopoulos B."/>
            <person name="Lipzen A."/>
            <person name="Chen C."/>
            <person name="Yanf M."/>
            <person name="Daum C."/>
            <person name="Ng V."/>
            <person name="Clum A."/>
            <person name="Steindorff A."/>
            <person name="Ohm R."/>
            <person name="Martin F."/>
            <person name="Silar P."/>
            <person name="Natvig D."/>
            <person name="Lalanne C."/>
            <person name="Gautier V."/>
            <person name="Ament-Velasquez S.L."/>
            <person name="Kruys A."/>
            <person name="Hutchinson M.I."/>
            <person name="Powell A.J."/>
            <person name="Barry K."/>
            <person name="Miller A.N."/>
            <person name="Grigoriev I.V."/>
            <person name="Debuchy R."/>
            <person name="Gladieux P."/>
            <person name="Thoren M.H."/>
            <person name="Johannesson H."/>
        </authorList>
    </citation>
    <scope>NUCLEOTIDE SEQUENCE</scope>
    <source>
        <strain evidence="3">SMH4131-1</strain>
    </source>
</reference>
<comment type="caution">
    <text evidence="3">The sequence shown here is derived from an EMBL/GenBank/DDBJ whole genome shotgun (WGS) entry which is preliminary data.</text>
</comment>
<dbReference type="Proteomes" id="UP001286456">
    <property type="component" value="Unassembled WGS sequence"/>
</dbReference>
<dbReference type="InterPro" id="IPR001810">
    <property type="entry name" value="F-box_dom"/>
</dbReference>
<dbReference type="AlphaFoldDB" id="A0AAE0IW47"/>
<name>A0AAE0IW47_9PEZI</name>
<dbReference type="PANTHER" id="PTHR21310">
    <property type="entry name" value="AMINOGLYCOSIDE PHOSPHOTRANSFERASE-RELATED-RELATED"/>
    <property type="match status" value="1"/>
</dbReference>
<dbReference type="SUPFAM" id="SSF50978">
    <property type="entry name" value="WD40 repeat-like"/>
    <property type="match status" value="1"/>
</dbReference>
<dbReference type="Gene3D" id="3.90.1200.10">
    <property type="match status" value="1"/>
</dbReference>
<feature type="region of interest" description="Disordered" evidence="1">
    <location>
        <begin position="577"/>
        <end position="600"/>
    </location>
</feature>